<dbReference type="PROSITE" id="PS00972">
    <property type="entry name" value="USP_1"/>
    <property type="match status" value="1"/>
</dbReference>
<evidence type="ECO:0000313" key="12">
    <source>
        <dbReference type="Proteomes" id="UP000837801"/>
    </source>
</evidence>
<dbReference type="InterPro" id="IPR035927">
    <property type="entry name" value="DUSP-like_sf"/>
</dbReference>
<dbReference type="Proteomes" id="UP000837801">
    <property type="component" value="Unassembled WGS sequence"/>
</dbReference>
<protein>
    <recommendedName>
        <fullName evidence="3">ubiquitinyl hydrolase 1</fullName>
        <ecNumber evidence="3">3.4.19.12</ecNumber>
    </recommendedName>
</protein>
<feature type="compositionally biased region" description="Acidic residues" evidence="8">
    <location>
        <begin position="1403"/>
        <end position="1415"/>
    </location>
</feature>
<feature type="region of interest" description="Disordered" evidence="8">
    <location>
        <begin position="116"/>
        <end position="150"/>
    </location>
</feature>
<name>A0A9P0QSM0_9ASCO</name>
<evidence type="ECO:0000256" key="7">
    <source>
        <dbReference type="ARBA" id="ARBA00022807"/>
    </source>
</evidence>
<feature type="compositionally biased region" description="Acidic residues" evidence="8">
    <location>
        <begin position="830"/>
        <end position="843"/>
    </location>
</feature>
<feature type="region of interest" description="Disordered" evidence="8">
    <location>
        <begin position="936"/>
        <end position="1005"/>
    </location>
</feature>
<evidence type="ECO:0000256" key="2">
    <source>
        <dbReference type="ARBA" id="ARBA00009085"/>
    </source>
</evidence>
<feature type="compositionally biased region" description="Acidic residues" evidence="8">
    <location>
        <begin position="954"/>
        <end position="963"/>
    </location>
</feature>
<keyword evidence="6 11" id="KW-0378">Hydrolase</keyword>
<dbReference type="EC" id="3.4.19.12" evidence="3"/>
<comment type="caution">
    <text evidence="11">The sequence shown here is derived from an EMBL/GenBank/DDBJ whole genome shotgun (WGS) entry which is preliminary data.</text>
</comment>
<keyword evidence="12" id="KW-1185">Reference proteome</keyword>
<evidence type="ECO:0000256" key="1">
    <source>
        <dbReference type="ARBA" id="ARBA00000707"/>
    </source>
</evidence>
<dbReference type="SUPFAM" id="SSF54001">
    <property type="entry name" value="Cysteine proteinases"/>
    <property type="match status" value="1"/>
</dbReference>
<dbReference type="InterPro" id="IPR018200">
    <property type="entry name" value="USP_CS"/>
</dbReference>
<feature type="compositionally biased region" description="Polar residues" evidence="8">
    <location>
        <begin position="40"/>
        <end position="58"/>
    </location>
</feature>
<organism evidence="11 12">
    <name type="scientific">[Candida] railenensis</name>
    <dbReference type="NCBI Taxonomy" id="45579"/>
    <lineage>
        <taxon>Eukaryota</taxon>
        <taxon>Fungi</taxon>
        <taxon>Dikarya</taxon>
        <taxon>Ascomycota</taxon>
        <taxon>Saccharomycotina</taxon>
        <taxon>Pichiomycetes</taxon>
        <taxon>Debaryomycetaceae</taxon>
        <taxon>Kurtzmaniella</taxon>
    </lineage>
</organism>
<evidence type="ECO:0000256" key="3">
    <source>
        <dbReference type="ARBA" id="ARBA00012759"/>
    </source>
</evidence>
<evidence type="ECO:0000256" key="8">
    <source>
        <dbReference type="SAM" id="MobiDB-lite"/>
    </source>
</evidence>
<gene>
    <name evidence="11" type="ORF">CLIB1423_19S00298</name>
</gene>
<dbReference type="Pfam" id="PF00443">
    <property type="entry name" value="UCH"/>
    <property type="match status" value="1"/>
</dbReference>
<evidence type="ECO:0000256" key="5">
    <source>
        <dbReference type="ARBA" id="ARBA00022786"/>
    </source>
</evidence>
<feature type="domain" description="USP" evidence="9">
    <location>
        <begin position="469"/>
        <end position="1240"/>
    </location>
</feature>
<dbReference type="SUPFAM" id="SSF143791">
    <property type="entry name" value="DUSP-like"/>
    <property type="match status" value="1"/>
</dbReference>
<feature type="compositionally biased region" description="Polar residues" evidence="8">
    <location>
        <begin position="84"/>
        <end position="93"/>
    </location>
</feature>
<keyword evidence="7" id="KW-0788">Thiol protease</keyword>
<feature type="region of interest" description="Disordered" evidence="8">
    <location>
        <begin position="826"/>
        <end position="848"/>
    </location>
</feature>
<dbReference type="PROSITE" id="PS50235">
    <property type="entry name" value="USP_3"/>
    <property type="match status" value="1"/>
</dbReference>
<evidence type="ECO:0000313" key="11">
    <source>
        <dbReference type="EMBL" id="CAH2354787.1"/>
    </source>
</evidence>
<dbReference type="OrthoDB" id="292964at2759"/>
<reference evidence="11" key="1">
    <citation type="submission" date="2022-03" db="EMBL/GenBank/DDBJ databases">
        <authorList>
            <person name="Legras J.-L."/>
            <person name="Devillers H."/>
            <person name="Grondin C."/>
        </authorList>
    </citation>
    <scope>NUCLEOTIDE SEQUENCE</scope>
    <source>
        <strain evidence="11">CLIB 1423</strain>
    </source>
</reference>
<feature type="region of interest" description="Disordered" evidence="8">
    <location>
        <begin position="1"/>
        <end position="104"/>
    </location>
</feature>
<dbReference type="Gene3D" id="3.90.70.10">
    <property type="entry name" value="Cysteine proteinases"/>
    <property type="match status" value="2"/>
</dbReference>
<keyword evidence="4" id="KW-0645">Protease</keyword>
<dbReference type="InterPro" id="IPR028889">
    <property type="entry name" value="USP"/>
</dbReference>
<dbReference type="InterPro" id="IPR001394">
    <property type="entry name" value="Peptidase_C19_UCH"/>
</dbReference>
<feature type="compositionally biased region" description="Polar residues" evidence="8">
    <location>
        <begin position="135"/>
        <end position="150"/>
    </location>
</feature>
<dbReference type="InterPro" id="IPR006615">
    <property type="entry name" value="Pept_C19_DUSP"/>
</dbReference>
<dbReference type="Gene3D" id="3.30.2230.10">
    <property type="entry name" value="DUSP-like"/>
    <property type="match status" value="1"/>
</dbReference>
<dbReference type="GO" id="GO:0006508">
    <property type="term" value="P:proteolysis"/>
    <property type="evidence" value="ECO:0007669"/>
    <property type="project" value="UniProtKB-KW"/>
</dbReference>
<feature type="region of interest" description="Disordered" evidence="8">
    <location>
        <begin position="296"/>
        <end position="320"/>
    </location>
</feature>
<feature type="compositionally biased region" description="Polar residues" evidence="8">
    <location>
        <begin position="967"/>
        <end position="977"/>
    </location>
</feature>
<feature type="compositionally biased region" description="Polar residues" evidence="8">
    <location>
        <begin position="904"/>
        <end position="915"/>
    </location>
</feature>
<dbReference type="InterPro" id="IPR038765">
    <property type="entry name" value="Papain-like_cys_pep_sf"/>
</dbReference>
<feature type="compositionally biased region" description="Low complexity" evidence="8">
    <location>
        <begin position="94"/>
        <end position="104"/>
    </location>
</feature>
<dbReference type="GO" id="GO:0016579">
    <property type="term" value="P:protein deubiquitination"/>
    <property type="evidence" value="ECO:0007669"/>
    <property type="project" value="InterPro"/>
</dbReference>
<proteinExistence type="inferred from homology"/>
<feature type="compositionally biased region" description="Polar residues" evidence="8">
    <location>
        <begin position="939"/>
        <end position="951"/>
    </location>
</feature>
<dbReference type="PROSITE" id="PS51283">
    <property type="entry name" value="DUSP"/>
    <property type="match status" value="1"/>
</dbReference>
<evidence type="ECO:0000259" key="9">
    <source>
        <dbReference type="PROSITE" id="PS50235"/>
    </source>
</evidence>
<feature type="compositionally biased region" description="Low complexity" evidence="8">
    <location>
        <begin position="300"/>
        <end position="316"/>
    </location>
</feature>
<dbReference type="PANTHER" id="PTHR21646:SF24">
    <property type="entry name" value="UBIQUITIN CARBOXYL-TERMINAL HYDROLASE"/>
    <property type="match status" value="1"/>
</dbReference>
<evidence type="ECO:0000256" key="4">
    <source>
        <dbReference type="ARBA" id="ARBA00022670"/>
    </source>
</evidence>
<feature type="compositionally biased region" description="Low complexity" evidence="8">
    <location>
        <begin position="116"/>
        <end position="134"/>
    </location>
</feature>
<evidence type="ECO:0000256" key="6">
    <source>
        <dbReference type="ARBA" id="ARBA00022801"/>
    </source>
</evidence>
<feature type="domain" description="DUSP" evidence="10">
    <location>
        <begin position="165"/>
        <end position="269"/>
    </location>
</feature>
<keyword evidence="5" id="KW-0833">Ubl conjugation pathway</keyword>
<feature type="compositionally biased region" description="Polar residues" evidence="8">
    <location>
        <begin position="21"/>
        <end position="30"/>
    </location>
</feature>
<dbReference type="GO" id="GO:0004843">
    <property type="term" value="F:cysteine-type deubiquitinase activity"/>
    <property type="evidence" value="ECO:0007669"/>
    <property type="project" value="UniProtKB-EC"/>
</dbReference>
<dbReference type="Pfam" id="PF06337">
    <property type="entry name" value="DUSP"/>
    <property type="match status" value="1"/>
</dbReference>
<feature type="region of interest" description="Disordered" evidence="8">
    <location>
        <begin position="894"/>
        <end position="923"/>
    </location>
</feature>
<feature type="region of interest" description="Disordered" evidence="8">
    <location>
        <begin position="1308"/>
        <end position="1350"/>
    </location>
</feature>
<dbReference type="InterPro" id="IPR050185">
    <property type="entry name" value="Ub_carboxyl-term_hydrolase"/>
</dbReference>
<dbReference type="EMBL" id="CAKXYY010000019">
    <property type="protein sequence ID" value="CAH2354787.1"/>
    <property type="molecule type" value="Genomic_DNA"/>
</dbReference>
<feature type="region of interest" description="Disordered" evidence="8">
    <location>
        <begin position="1370"/>
        <end position="1415"/>
    </location>
</feature>
<accession>A0A9P0QSM0</accession>
<comment type="similarity">
    <text evidence="2">Belongs to the peptidase C19 family.</text>
</comment>
<sequence length="1415" mass="158108">MFDISEEEGANLPDLRDMELNSDTYSSGNSEAGGADTAAMTPSTPTISSPDNAHTPSSYILVPSTAHTSAEGADNKDTGDDIYDNNNKYSESNSGSGHAGDSAAAAASGASGAAASGAAATPTNISSSSHSSHSTPLNLGPNNSASTISTDFNNNDDIEIAIPDDDLKQRRSTLASLLDSATSASKEGDIWYLIPRDFLEDVLNLPVESFEDLKHEVGILDLTNIVDRNGILYPEADEPVDTYNIPPKVFQHLTEWFGVKGQPVSRALIFNQQTGRKEVERFPSYFHIHTLKKSGGSTGTGSNTLYSSSSSSSSTSLAHSNHGHIVSNHNGVFCSTTGTFLDLFEAIRIVFLKVPKRKSNANANSQQSNNAILNFRVWFISTDSLPHVISIQQFINDVPKKQLVLQNRYNQRLKDQGLNSSEYHILVELKDTQSGPFPIDNYFQSLVKSGGDINNQFDLNWILQNGGQSGLTNLGNTCYMNSALQCLVHIPEIDSYFFYNIFEQELNESNPLGYKGQIAIMFGKLLKKLFDPQEHPVPKSNANGRFSYSNNVSVSPRDFKYTVGHHSSIFQGYQQQDSQEFLSWLLDAIHEDLNRIYDKPYCEKPELNDNEVNDIHAIEKLANICWKQNKQRNDSIITDLFTGMYKSTLVCPDCSKTSITFDPFNDVTLPLPVNKKWYHTFKIVDFRTDTIQMLEVELNKTSNYDDLIRYIAEHLEADINNIFLFEIFNNFFYKDFQSNYNKLRFYPISEIISDQDDIVAYHIPHDPERNIIVPVINSVSDSDKSYNVAHAFGLPLFVVFNREELGVEEISDNLKERIKMLKRVKSNERENEDDMEEEKEDVEQEHSEGSFDIKYYIESKFSHRSKSNNHSSIIHIPHNRANLNNLPSLLKDTEEKRSEPVLKASSTLLSHTGTQEDSDRDSDDFVVVNSIEVPRVPTALSSAPSNLTPQQSDKEDEDDDVEESVSATSGPTGSDASPPTAPRNVDIPTGSEIDDVEAHDDNDSMNNIGSLFDSVHTLNSSGGGAHDAPVVGSLDDLNKMTLVCQWDHDEYVKFFTDSPENHAWIDPPYIPNPQVEKSKSESLKEKNSTVSLYDCLANFSSPEVLGDQDLWYCPRCQDHKQATKTIQLWSIGDILTIHLKRFESSRSFSDKIDMVVDFPIEGLDMKQFVSKTDGDADEGLIYDLIGIDSHVGGLGGGHYTAYAKNFRDDRWYFFNDSRVQPIDDPKAGMSNAYLLFYRKRKSGEKLLGDEKFHEQVEEGRTRLVEELGKLREQSMIVKDQIDTFRYNEAELEEAKKLLAEHEAKLKESLKEKENASVQSQDEAVEDVDEMPTRIISHSKKSRSSIDPSEVSNEDINIALRRKQRLITRDNKPIGVKASLNSGEEGGSSSIAGSDRGNSPLTSSEEDNLASDNLVE</sequence>
<dbReference type="PROSITE" id="PS00973">
    <property type="entry name" value="USP_2"/>
    <property type="match status" value="1"/>
</dbReference>
<comment type="catalytic activity">
    <reaction evidence="1">
        <text>Thiol-dependent hydrolysis of ester, thioester, amide, peptide and isopeptide bonds formed by the C-terminal Gly of ubiquitin (a 76-residue protein attached to proteins as an intracellular targeting signal).</text>
        <dbReference type="EC" id="3.4.19.12"/>
    </reaction>
</comment>
<evidence type="ECO:0000259" key="10">
    <source>
        <dbReference type="PROSITE" id="PS51283"/>
    </source>
</evidence>
<dbReference type="PANTHER" id="PTHR21646">
    <property type="entry name" value="UBIQUITIN CARBOXYL-TERMINAL HYDROLASE"/>
    <property type="match status" value="1"/>
</dbReference>